<organism evidence="2 3">
    <name type="scientific">Candidatus Nomurabacteria bacterium GW2011_GWB1_37_5</name>
    <dbReference type="NCBI Taxonomy" id="1618742"/>
    <lineage>
        <taxon>Bacteria</taxon>
        <taxon>Candidatus Nomuraibacteriota</taxon>
    </lineage>
</organism>
<keyword evidence="1" id="KW-1133">Transmembrane helix</keyword>
<feature type="transmembrane region" description="Helical" evidence="1">
    <location>
        <begin position="9"/>
        <end position="31"/>
    </location>
</feature>
<evidence type="ECO:0000256" key="1">
    <source>
        <dbReference type="SAM" id="Phobius"/>
    </source>
</evidence>
<dbReference type="InterPro" id="IPR014509">
    <property type="entry name" value="YjdF-like"/>
</dbReference>
<dbReference type="AlphaFoldDB" id="A0A0G0H758"/>
<keyword evidence="1" id="KW-0472">Membrane</keyword>
<keyword evidence="1" id="KW-0812">Transmembrane</keyword>
<sequence length="136" mass="16133">MQNKTLKKIVVLIIFIFIVNTLAMKFHWYYTFWWFDLVMHFLGGFWVGLSALWLIFLRFKVINSLFLERLLPIFIVSFLSVLLVGILWEFFEISIDTLITFNPQDLTDTLSDLVMDLIGSFVASMYFIFKINNNKV</sequence>
<protein>
    <submittedName>
        <fullName evidence="2">Uncharacterized protein</fullName>
    </submittedName>
</protein>
<evidence type="ECO:0000313" key="3">
    <source>
        <dbReference type="Proteomes" id="UP000033876"/>
    </source>
</evidence>
<accession>A0A0G0H758</accession>
<gene>
    <name evidence="2" type="ORF">US50_C0051G0008</name>
</gene>
<dbReference type="Pfam" id="PF09997">
    <property type="entry name" value="DUF2238"/>
    <property type="match status" value="1"/>
</dbReference>
<feature type="transmembrane region" description="Helical" evidence="1">
    <location>
        <begin position="37"/>
        <end position="57"/>
    </location>
</feature>
<dbReference type="Proteomes" id="UP000033876">
    <property type="component" value="Unassembled WGS sequence"/>
</dbReference>
<dbReference type="EMBL" id="LBTF01000051">
    <property type="protein sequence ID" value="KKQ34370.1"/>
    <property type="molecule type" value="Genomic_DNA"/>
</dbReference>
<name>A0A0G0H758_9BACT</name>
<proteinExistence type="predicted"/>
<feature type="transmembrane region" description="Helical" evidence="1">
    <location>
        <begin position="69"/>
        <end position="90"/>
    </location>
</feature>
<comment type="caution">
    <text evidence="2">The sequence shown here is derived from an EMBL/GenBank/DDBJ whole genome shotgun (WGS) entry which is preliminary data.</text>
</comment>
<evidence type="ECO:0000313" key="2">
    <source>
        <dbReference type="EMBL" id="KKQ34370.1"/>
    </source>
</evidence>
<feature type="transmembrane region" description="Helical" evidence="1">
    <location>
        <begin position="110"/>
        <end position="129"/>
    </location>
</feature>
<reference evidence="2 3" key="1">
    <citation type="journal article" date="2015" name="Nature">
        <title>rRNA introns, odd ribosomes, and small enigmatic genomes across a large radiation of phyla.</title>
        <authorList>
            <person name="Brown C.T."/>
            <person name="Hug L.A."/>
            <person name="Thomas B.C."/>
            <person name="Sharon I."/>
            <person name="Castelle C.J."/>
            <person name="Singh A."/>
            <person name="Wilkins M.J."/>
            <person name="Williams K.H."/>
            <person name="Banfield J.F."/>
        </authorList>
    </citation>
    <scope>NUCLEOTIDE SEQUENCE [LARGE SCALE GENOMIC DNA]</scope>
</reference>